<dbReference type="GO" id="GO:0071944">
    <property type="term" value="C:cell periphery"/>
    <property type="evidence" value="ECO:0007669"/>
    <property type="project" value="UniProtKB-ARBA"/>
</dbReference>
<evidence type="ECO:0000256" key="2">
    <source>
        <dbReference type="ARBA" id="ARBA00022692"/>
    </source>
</evidence>
<evidence type="ECO:0000256" key="1">
    <source>
        <dbReference type="ARBA" id="ARBA00004167"/>
    </source>
</evidence>
<dbReference type="PANTHER" id="PTHR15549:SF26">
    <property type="entry name" value="AXIAL BUDDING PATTERN PROTEIN 2-RELATED"/>
    <property type="match status" value="1"/>
</dbReference>
<evidence type="ECO:0000256" key="4">
    <source>
        <dbReference type="ARBA" id="ARBA00023136"/>
    </source>
</evidence>
<keyword evidence="2 6" id="KW-0812">Transmembrane</keyword>
<dbReference type="GeneID" id="43656965"/>
<dbReference type="Proteomes" id="UP000326268">
    <property type="component" value="Unassembled WGS sequence"/>
</dbReference>
<keyword evidence="4 6" id="KW-0472">Membrane</keyword>
<dbReference type="Gene3D" id="1.20.5.510">
    <property type="entry name" value="Single helix bin"/>
    <property type="match status" value="1"/>
</dbReference>
<comment type="subcellular location">
    <subcellularLocation>
        <location evidence="1">Membrane</location>
        <topology evidence="1">Single-pass membrane protein</topology>
    </subcellularLocation>
</comment>
<dbReference type="GO" id="GO:0016020">
    <property type="term" value="C:membrane"/>
    <property type="evidence" value="ECO:0007669"/>
    <property type="project" value="UniProtKB-SubCell"/>
</dbReference>
<dbReference type="PANTHER" id="PTHR15549">
    <property type="entry name" value="PAIRED IMMUNOGLOBULIN-LIKE TYPE 2 RECEPTOR"/>
    <property type="match status" value="1"/>
</dbReference>
<dbReference type="InterPro" id="IPR051694">
    <property type="entry name" value="Immunoregulatory_rcpt-like"/>
</dbReference>
<name>A0A5N7A6M3_9EURO</name>
<dbReference type="AlphaFoldDB" id="A0A5N7A6M3"/>
<evidence type="ECO:0000313" key="7">
    <source>
        <dbReference type="EMBL" id="KAE8364749.1"/>
    </source>
</evidence>
<keyword evidence="3 6" id="KW-1133">Transmembrane helix</keyword>
<dbReference type="EMBL" id="ML737644">
    <property type="protein sequence ID" value="KAE8364749.1"/>
    <property type="molecule type" value="Genomic_DNA"/>
</dbReference>
<sequence>MSSDARDGWAARRANLCEDTETGHPTWDNWSTCCPAGTSFFTDNDNNTGCRIEKTTTKIPKQCADPALILYSDDYGYFCCASGLIGFNNKEGYKGCATLDEYNKGHDEGTMTRVIQEGKLTASTTSAASSTSSQTSISTTTSEPSSTSAGSESSLPQGSSTNAGAIAGGVVGGVCGALLIVGLIWFFLRRRRRRRHSSPAAQPDYTNASYNPLALYAQPKGYSNNPSAANYSGTSAELHNNPTRPELLGSTRPGHELPGNSPGAEQRSPSELY</sequence>
<keyword evidence="8" id="KW-1185">Reference proteome</keyword>
<feature type="region of interest" description="Disordered" evidence="5">
    <location>
        <begin position="121"/>
        <end position="158"/>
    </location>
</feature>
<gene>
    <name evidence="7" type="ORF">BDV27DRAFT_157512</name>
</gene>
<feature type="compositionally biased region" description="Polar residues" evidence="5">
    <location>
        <begin position="225"/>
        <end position="243"/>
    </location>
</feature>
<protein>
    <submittedName>
        <fullName evidence="7">Uncharacterized protein</fullName>
    </submittedName>
</protein>
<feature type="compositionally biased region" description="Low complexity" evidence="5">
    <location>
        <begin position="121"/>
        <end position="154"/>
    </location>
</feature>
<evidence type="ECO:0000256" key="3">
    <source>
        <dbReference type="ARBA" id="ARBA00022989"/>
    </source>
</evidence>
<dbReference type="OrthoDB" id="4779287at2759"/>
<evidence type="ECO:0000256" key="5">
    <source>
        <dbReference type="SAM" id="MobiDB-lite"/>
    </source>
</evidence>
<evidence type="ECO:0000313" key="8">
    <source>
        <dbReference type="Proteomes" id="UP000326268"/>
    </source>
</evidence>
<feature type="region of interest" description="Disordered" evidence="5">
    <location>
        <begin position="225"/>
        <end position="273"/>
    </location>
</feature>
<dbReference type="RefSeq" id="XP_031927830.1">
    <property type="nucleotide sequence ID" value="XM_032072519.1"/>
</dbReference>
<evidence type="ECO:0000256" key="6">
    <source>
        <dbReference type="SAM" id="Phobius"/>
    </source>
</evidence>
<organism evidence="7 8">
    <name type="scientific">Aspergillus caelatus</name>
    <dbReference type="NCBI Taxonomy" id="61420"/>
    <lineage>
        <taxon>Eukaryota</taxon>
        <taxon>Fungi</taxon>
        <taxon>Dikarya</taxon>
        <taxon>Ascomycota</taxon>
        <taxon>Pezizomycotina</taxon>
        <taxon>Eurotiomycetes</taxon>
        <taxon>Eurotiomycetidae</taxon>
        <taxon>Eurotiales</taxon>
        <taxon>Aspergillaceae</taxon>
        <taxon>Aspergillus</taxon>
        <taxon>Aspergillus subgen. Circumdati</taxon>
    </lineage>
</organism>
<proteinExistence type="predicted"/>
<accession>A0A5N7A6M3</accession>
<reference evidence="7 8" key="1">
    <citation type="submission" date="2019-04" db="EMBL/GenBank/DDBJ databases">
        <title>Friends and foes A comparative genomics studyof 23 Aspergillus species from section Flavi.</title>
        <authorList>
            <consortium name="DOE Joint Genome Institute"/>
            <person name="Kjaerbolling I."/>
            <person name="Vesth T."/>
            <person name="Frisvad J.C."/>
            <person name="Nybo J.L."/>
            <person name="Theobald S."/>
            <person name="Kildgaard S."/>
            <person name="Isbrandt T."/>
            <person name="Kuo A."/>
            <person name="Sato A."/>
            <person name="Lyhne E.K."/>
            <person name="Kogle M.E."/>
            <person name="Wiebenga A."/>
            <person name="Kun R.S."/>
            <person name="Lubbers R.J."/>
            <person name="Makela M.R."/>
            <person name="Barry K."/>
            <person name="Chovatia M."/>
            <person name="Clum A."/>
            <person name="Daum C."/>
            <person name="Haridas S."/>
            <person name="He G."/>
            <person name="LaButti K."/>
            <person name="Lipzen A."/>
            <person name="Mondo S."/>
            <person name="Riley R."/>
            <person name="Salamov A."/>
            <person name="Simmons B.A."/>
            <person name="Magnuson J.K."/>
            <person name="Henrissat B."/>
            <person name="Mortensen U.H."/>
            <person name="Larsen T.O."/>
            <person name="Devries R.P."/>
            <person name="Grigoriev I.V."/>
            <person name="Machida M."/>
            <person name="Baker S.E."/>
            <person name="Andersen M.R."/>
        </authorList>
    </citation>
    <scope>NUCLEOTIDE SEQUENCE [LARGE SCALE GENOMIC DNA]</scope>
    <source>
        <strain evidence="7 8">CBS 763.97</strain>
    </source>
</reference>
<feature type="transmembrane region" description="Helical" evidence="6">
    <location>
        <begin position="163"/>
        <end position="188"/>
    </location>
</feature>